<reference evidence="1 2" key="1">
    <citation type="submission" date="2019-12" db="EMBL/GenBank/DDBJ databases">
        <title>Microbes associate with the intestines of laboratory mice.</title>
        <authorList>
            <person name="Navarre W."/>
            <person name="Wong E."/>
        </authorList>
    </citation>
    <scope>NUCLEOTIDE SEQUENCE [LARGE SCALE GENOMIC DNA]</scope>
    <source>
        <strain evidence="1 2">NM66_B29</strain>
    </source>
</reference>
<name>A0A6N8JN94_9ACTN</name>
<dbReference type="RefSeq" id="WP_160346481.1">
    <property type="nucleotide sequence ID" value="NZ_WSRR01000018.1"/>
</dbReference>
<protein>
    <submittedName>
        <fullName evidence="1">DUF4230 domain-containing protein</fullName>
    </submittedName>
</protein>
<evidence type="ECO:0000313" key="1">
    <source>
        <dbReference type="EMBL" id="MVX61351.1"/>
    </source>
</evidence>
<dbReference type="EMBL" id="WSRR01000018">
    <property type="protein sequence ID" value="MVX61351.1"/>
    <property type="molecule type" value="Genomic_DNA"/>
</dbReference>
<dbReference type="Pfam" id="PF14014">
    <property type="entry name" value="DUF4230"/>
    <property type="match status" value="1"/>
</dbReference>
<dbReference type="InterPro" id="IPR025324">
    <property type="entry name" value="DUF4230"/>
</dbReference>
<gene>
    <name evidence="1" type="ORF">GKZ27_07775</name>
</gene>
<accession>A0A6N8JN94</accession>
<evidence type="ECO:0000313" key="2">
    <source>
        <dbReference type="Proteomes" id="UP000463388"/>
    </source>
</evidence>
<sequence>MALKLTKTMKNVGLGALAVIVLLLVSVTVWNVSAWMNRDASVDTSRSIREEILPVAKLATYEYNFTQIIHHASTNNDNWFKIDLPFSDNKFIATIEGVATIAVDAEQMEIDPVFEGDKLAKVGIKLPHSQLQQPIALDNGSLQVYEQRDGFFNPVTLDDYNGLLELTQEEQAAKVQESGLLEQSDERLQELIAHQVHSIYGDDVQIDFSFIEA</sequence>
<dbReference type="AlphaFoldDB" id="A0A6N8JN94"/>
<comment type="caution">
    <text evidence="1">The sequence shown here is derived from an EMBL/GenBank/DDBJ whole genome shotgun (WGS) entry which is preliminary data.</text>
</comment>
<dbReference type="Proteomes" id="UP000463388">
    <property type="component" value="Unassembled WGS sequence"/>
</dbReference>
<organism evidence="1 2">
    <name type="scientific">Adlercreutzia mucosicola</name>
    <dbReference type="NCBI Taxonomy" id="580026"/>
    <lineage>
        <taxon>Bacteria</taxon>
        <taxon>Bacillati</taxon>
        <taxon>Actinomycetota</taxon>
        <taxon>Coriobacteriia</taxon>
        <taxon>Eggerthellales</taxon>
        <taxon>Eggerthellaceae</taxon>
        <taxon>Adlercreutzia</taxon>
    </lineage>
</organism>
<keyword evidence="2" id="KW-1185">Reference proteome</keyword>
<dbReference type="OrthoDB" id="359931at2"/>
<proteinExistence type="predicted"/>